<dbReference type="AlphaFoldDB" id="A0A4Y9ZVK4"/>
<dbReference type="InterPro" id="IPR050324">
    <property type="entry name" value="CDP-alcohol_PTase-I"/>
</dbReference>
<accession>A0A4Y9ZVK4</accession>
<dbReference type="InterPro" id="IPR006353">
    <property type="entry name" value="HAD-SF_hydro_IIA_CECR5"/>
</dbReference>
<dbReference type="InterPro" id="IPR023214">
    <property type="entry name" value="HAD_sf"/>
</dbReference>
<proteinExistence type="predicted"/>
<protein>
    <submittedName>
        <fullName evidence="1">Uncharacterized protein</fullName>
    </submittedName>
</protein>
<sequence length="258" mass="28316">MSSASSYTSAASPHPPLSFVFDIQDGVLLRGSTVLPEAKRALTILEGNNPFRTKIPYILPVDFSNTPIRSIFVFHDPRNWALDAQVMVDLIMGGGIIGAPYVHPEKRAPEERVKVVFCNPDLQWGANFSRPRLGQGAFRVAFQAVFKGLTGGEYPYTQYGKPTTATYKFAEDVLRSHYAKVLGRPMEATCNVYMIGDNPESDIAGANATGWSSVLVRTGVYDGSTDPPTHTPTHIADHVEEAVKWAISRELAMSRQEA</sequence>
<gene>
    <name evidence="1" type="ORF">EWM64_g5443</name>
</gene>
<dbReference type="InterPro" id="IPR036412">
    <property type="entry name" value="HAD-like_sf"/>
</dbReference>
<dbReference type="Proteomes" id="UP000298061">
    <property type="component" value="Unassembled WGS sequence"/>
</dbReference>
<comment type="caution">
    <text evidence="1">The sequence shown here is derived from an EMBL/GenBank/DDBJ whole genome shotgun (WGS) entry which is preliminary data.</text>
</comment>
<dbReference type="SUPFAM" id="SSF56784">
    <property type="entry name" value="HAD-like"/>
    <property type="match status" value="1"/>
</dbReference>
<reference evidence="1 2" key="1">
    <citation type="submission" date="2019-02" db="EMBL/GenBank/DDBJ databases">
        <title>Genome sequencing of the rare red list fungi Hericium alpestre (H. flagellum).</title>
        <authorList>
            <person name="Buettner E."/>
            <person name="Kellner H."/>
        </authorList>
    </citation>
    <scope>NUCLEOTIDE SEQUENCE [LARGE SCALE GENOMIC DNA]</scope>
    <source>
        <strain evidence="1 2">DSM 108284</strain>
    </source>
</reference>
<dbReference type="PANTHER" id="PTHR14269:SF4">
    <property type="entry name" value="CAT EYE SYNDROME CRITICAL REGION PROTEIN 5"/>
    <property type="match status" value="1"/>
</dbReference>
<organism evidence="1 2">
    <name type="scientific">Hericium alpestre</name>
    <dbReference type="NCBI Taxonomy" id="135208"/>
    <lineage>
        <taxon>Eukaryota</taxon>
        <taxon>Fungi</taxon>
        <taxon>Dikarya</taxon>
        <taxon>Basidiomycota</taxon>
        <taxon>Agaricomycotina</taxon>
        <taxon>Agaricomycetes</taxon>
        <taxon>Russulales</taxon>
        <taxon>Hericiaceae</taxon>
        <taxon>Hericium</taxon>
    </lineage>
</organism>
<dbReference type="GO" id="GO:0005739">
    <property type="term" value="C:mitochondrion"/>
    <property type="evidence" value="ECO:0007669"/>
    <property type="project" value="TreeGrafter"/>
</dbReference>
<dbReference type="Pfam" id="PF13242">
    <property type="entry name" value="Hydrolase_like"/>
    <property type="match status" value="1"/>
</dbReference>
<dbReference type="OrthoDB" id="10251048at2759"/>
<dbReference type="NCBIfam" id="TIGR01456">
    <property type="entry name" value="CECR5"/>
    <property type="match status" value="1"/>
</dbReference>
<evidence type="ECO:0000313" key="1">
    <source>
        <dbReference type="EMBL" id="TFY78575.1"/>
    </source>
</evidence>
<dbReference type="STRING" id="135208.A0A4Y9ZVK4"/>
<dbReference type="PANTHER" id="PTHR14269">
    <property type="entry name" value="CDP-DIACYLGLYCEROL--GLYCEROL-3-PHOSPHATE 3-PHOSPHATIDYLTRANSFERASE-RELATED"/>
    <property type="match status" value="1"/>
</dbReference>
<dbReference type="GO" id="GO:0046474">
    <property type="term" value="P:glycerophospholipid biosynthetic process"/>
    <property type="evidence" value="ECO:0007669"/>
    <property type="project" value="TreeGrafter"/>
</dbReference>
<dbReference type="EMBL" id="SFCI01000654">
    <property type="protein sequence ID" value="TFY78575.1"/>
    <property type="molecule type" value="Genomic_DNA"/>
</dbReference>
<evidence type="ECO:0000313" key="2">
    <source>
        <dbReference type="Proteomes" id="UP000298061"/>
    </source>
</evidence>
<dbReference type="Gene3D" id="3.40.50.1000">
    <property type="entry name" value="HAD superfamily/HAD-like"/>
    <property type="match status" value="2"/>
</dbReference>
<keyword evidence="2" id="KW-1185">Reference proteome</keyword>
<name>A0A4Y9ZVK4_9AGAM</name>